<dbReference type="AlphaFoldDB" id="A0A942SYN2"/>
<reference evidence="2" key="1">
    <citation type="submission" date="2021-05" db="EMBL/GenBank/DDBJ databases">
        <title>Novel Bacillus species.</title>
        <authorList>
            <person name="Liu G."/>
        </authorList>
    </citation>
    <scope>NUCLEOTIDE SEQUENCE</scope>
    <source>
        <strain evidence="2">FJAT-50051</strain>
    </source>
</reference>
<proteinExistence type="predicted"/>
<evidence type="ECO:0000313" key="2">
    <source>
        <dbReference type="EMBL" id="MBS4182850.1"/>
    </source>
</evidence>
<organism evidence="2">
    <name type="scientific">Neobacillus citreus</name>
    <dbReference type="NCBI Taxonomy" id="2833578"/>
    <lineage>
        <taxon>Bacteria</taxon>
        <taxon>Bacillati</taxon>
        <taxon>Bacillota</taxon>
        <taxon>Bacilli</taxon>
        <taxon>Bacillales</taxon>
        <taxon>Bacillaceae</taxon>
        <taxon>Neobacillus</taxon>
    </lineage>
</organism>
<accession>A0A942SYN2</accession>
<comment type="caution">
    <text evidence="2">The sequence shown here is derived from an EMBL/GenBank/DDBJ whole genome shotgun (WGS) entry which is preliminary data.</text>
</comment>
<feature type="region of interest" description="Disordered" evidence="1">
    <location>
        <begin position="28"/>
        <end position="51"/>
    </location>
</feature>
<gene>
    <name evidence="2" type="ORF">KHB02_15760</name>
</gene>
<evidence type="ECO:0000256" key="1">
    <source>
        <dbReference type="SAM" id="MobiDB-lite"/>
    </source>
</evidence>
<name>A0A942SYN2_9BACI</name>
<protein>
    <submittedName>
        <fullName evidence="2">Uncharacterized protein</fullName>
    </submittedName>
</protein>
<sequence>MEPFWWVPGASGRFRRHGTRALRASRPFAGSVHPRGPGIPRRATWLTGGHD</sequence>
<dbReference type="EMBL" id="JAGYPE010000002">
    <property type="protein sequence ID" value="MBS4182850.1"/>
    <property type="molecule type" value="Genomic_DNA"/>
</dbReference>